<dbReference type="AlphaFoldDB" id="A0ABD6BGL2"/>
<name>A0ABD6BGL2_9EURY</name>
<evidence type="ECO:0000256" key="1">
    <source>
        <dbReference type="SAM" id="Phobius"/>
    </source>
</evidence>
<dbReference type="EMBL" id="JBHUDI010000004">
    <property type="protein sequence ID" value="MFD1563293.1"/>
    <property type="molecule type" value="Genomic_DNA"/>
</dbReference>
<dbReference type="RefSeq" id="WP_390285721.1">
    <property type="nucleotide sequence ID" value="NZ_JBHUDI010000004.1"/>
</dbReference>
<comment type="caution">
    <text evidence="2">The sequence shown here is derived from an EMBL/GenBank/DDBJ whole genome shotgun (WGS) entry which is preliminary data.</text>
</comment>
<reference evidence="2 3" key="1">
    <citation type="journal article" date="2019" name="Int. J. Syst. Evol. Microbiol.">
        <title>The Global Catalogue of Microorganisms (GCM) 10K type strain sequencing project: providing services to taxonomists for standard genome sequencing and annotation.</title>
        <authorList>
            <consortium name="The Broad Institute Genomics Platform"/>
            <consortium name="The Broad Institute Genome Sequencing Center for Infectious Disease"/>
            <person name="Wu L."/>
            <person name="Ma J."/>
        </authorList>
    </citation>
    <scope>NUCLEOTIDE SEQUENCE [LARGE SCALE GENOMIC DNA]</scope>
    <source>
        <strain evidence="2 3">CGMCC 1.12230</strain>
    </source>
</reference>
<sequence>MPSSRRNSRNPGWLLLAVFVVSLSLAVLAASYLEIPRDRVTIGAVIVGSLLVVGALALPALLFAGWQSDRE</sequence>
<organism evidence="2 3">
    <name type="scientific">Haloarchaeobius amylolyticus</name>
    <dbReference type="NCBI Taxonomy" id="1198296"/>
    <lineage>
        <taxon>Archaea</taxon>
        <taxon>Methanobacteriati</taxon>
        <taxon>Methanobacteriota</taxon>
        <taxon>Stenosarchaea group</taxon>
        <taxon>Halobacteria</taxon>
        <taxon>Halobacteriales</taxon>
        <taxon>Halorubellaceae</taxon>
        <taxon>Haloarchaeobius</taxon>
    </lineage>
</organism>
<protein>
    <submittedName>
        <fullName evidence="2">Uncharacterized protein</fullName>
    </submittedName>
</protein>
<accession>A0ABD6BGL2</accession>
<gene>
    <name evidence="2" type="ORF">ACFR99_07015</name>
</gene>
<proteinExistence type="predicted"/>
<feature type="transmembrane region" description="Helical" evidence="1">
    <location>
        <begin position="45"/>
        <end position="66"/>
    </location>
</feature>
<keyword evidence="1" id="KW-1133">Transmembrane helix</keyword>
<evidence type="ECO:0000313" key="2">
    <source>
        <dbReference type="EMBL" id="MFD1563293.1"/>
    </source>
</evidence>
<evidence type="ECO:0000313" key="3">
    <source>
        <dbReference type="Proteomes" id="UP001597076"/>
    </source>
</evidence>
<keyword evidence="3" id="KW-1185">Reference proteome</keyword>
<dbReference type="Proteomes" id="UP001597076">
    <property type="component" value="Unassembled WGS sequence"/>
</dbReference>
<keyword evidence="1" id="KW-0812">Transmembrane</keyword>
<keyword evidence="1" id="KW-0472">Membrane</keyword>